<accession>A0AAN9UY04</accession>
<protein>
    <submittedName>
        <fullName evidence="1">Uncharacterized protein</fullName>
    </submittedName>
</protein>
<dbReference type="EMBL" id="JAKJXP020000001">
    <property type="protein sequence ID" value="KAK7757650.1"/>
    <property type="molecule type" value="Genomic_DNA"/>
</dbReference>
<keyword evidence="2" id="KW-1185">Reference proteome</keyword>
<dbReference type="AlphaFoldDB" id="A0AAN9UY04"/>
<sequence>MAVSATAPGVLGIDDDELPSSHRCLSLPTNPDTLKQASLGHIGDLLGLDEDEAKALLDHDEIQAAFREYSDSFLSSHPRASLSGSQGIQALFSFGNFFDHPEDFFEALAVDYSDHADFRGAEFVFWATEFLTSDECEAKWNGIADISSWKLKDQCGLGIAMLHVLHRDWQANYQRSLGG</sequence>
<evidence type="ECO:0000313" key="2">
    <source>
        <dbReference type="Proteomes" id="UP001320420"/>
    </source>
</evidence>
<organism evidence="1 2">
    <name type="scientific">Diatrype stigma</name>
    <dbReference type="NCBI Taxonomy" id="117547"/>
    <lineage>
        <taxon>Eukaryota</taxon>
        <taxon>Fungi</taxon>
        <taxon>Dikarya</taxon>
        <taxon>Ascomycota</taxon>
        <taxon>Pezizomycotina</taxon>
        <taxon>Sordariomycetes</taxon>
        <taxon>Xylariomycetidae</taxon>
        <taxon>Xylariales</taxon>
        <taxon>Diatrypaceae</taxon>
        <taxon>Diatrype</taxon>
    </lineage>
</organism>
<reference evidence="1 2" key="1">
    <citation type="submission" date="2024-02" db="EMBL/GenBank/DDBJ databases">
        <title>De novo assembly and annotation of 12 fungi associated with fruit tree decline syndrome in Ontario, Canada.</title>
        <authorList>
            <person name="Sulman M."/>
            <person name="Ellouze W."/>
            <person name="Ilyukhin E."/>
        </authorList>
    </citation>
    <scope>NUCLEOTIDE SEQUENCE [LARGE SCALE GENOMIC DNA]</scope>
    <source>
        <strain evidence="1 2">M11/M66-122</strain>
    </source>
</reference>
<proteinExistence type="predicted"/>
<gene>
    <name evidence="1" type="ORF">SLS62_000026</name>
</gene>
<dbReference type="Proteomes" id="UP001320420">
    <property type="component" value="Unassembled WGS sequence"/>
</dbReference>
<name>A0AAN9UY04_9PEZI</name>
<comment type="caution">
    <text evidence="1">The sequence shown here is derived from an EMBL/GenBank/DDBJ whole genome shotgun (WGS) entry which is preliminary data.</text>
</comment>
<evidence type="ECO:0000313" key="1">
    <source>
        <dbReference type="EMBL" id="KAK7757650.1"/>
    </source>
</evidence>